<comment type="caution">
    <text evidence="1">The sequence shown here is derived from an EMBL/GenBank/DDBJ whole genome shotgun (WGS) entry which is preliminary data.</text>
</comment>
<dbReference type="AlphaFoldDB" id="A0A8J7DCF3"/>
<name>A0A8J7DCF3_DESMC</name>
<reference evidence="1" key="1">
    <citation type="submission" date="2020-10" db="EMBL/GenBank/DDBJ databases">
        <authorList>
            <person name="Castelo-Branco R."/>
            <person name="Eusebio N."/>
            <person name="Adriana R."/>
            <person name="Vieira A."/>
            <person name="Brugerolle De Fraissinette N."/>
            <person name="Rezende De Castro R."/>
            <person name="Schneider M.P."/>
            <person name="Vasconcelos V."/>
            <person name="Leao P.N."/>
        </authorList>
    </citation>
    <scope>NUCLEOTIDE SEQUENCE</scope>
    <source>
        <strain evidence="1">LEGE 12446</strain>
    </source>
</reference>
<dbReference type="EMBL" id="JADEXS010000070">
    <property type="protein sequence ID" value="MBE9022275.1"/>
    <property type="molecule type" value="Genomic_DNA"/>
</dbReference>
<evidence type="ECO:0000313" key="1">
    <source>
        <dbReference type="EMBL" id="MBE9022275.1"/>
    </source>
</evidence>
<gene>
    <name evidence="1" type="ORF">IQ276_07470</name>
</gene>
<dbReference type="RefSeq" id="WP_193914854.1">
    <property type="nucleotide sequence ID" value="NZ_JADEXS020000001.1"/>
</dbReference>
<protein>
    <submittedName>
        <fullName evidence="1">Uncharacterized protein</fullName>
    </submittedName>
</protein>
<evidence type="ECO:0000313" key="2">
    <source>
        <dbReference type="Proteomes" id="UP000622533"/>
    </source>
</evidence>
<keyword evidence="2" id="KW-1185">Reference proteome</keyword>
<dbReference type="Proteomes" id="UP000622533">
    <property type="component" value="Unassembled WGS sequence"/>
</dbReference>
<proteinExistence type="predicted"/>
<accession>A0A8J7DCF3</accession>
<organism evidence="1 2">
    <name type="scientific">Desmonostoc muscorum LEGE 12446</name>
    <dbReference type="NCBI Taxonomy" id="1828758"/>
    <lineage>
        <taxon>Bacteria</taxon>
        <taxon>Bacillati</taxon>
        <taxon>Cyanobacteriota</taxon>
        <taxon>Cyanophyceae</taxon>
        <taxon>Nostocales</taxon>
        <taxon>Nostocaceae</taxon>
        <taxon>Desmonostoc</taxon>
    </lineage>
</organism>
<sequence>MAEPSLTAVFGANATQTSTDLVIKKSDLTSVGLTPDANNTAESLLLGINLKAQQALSETARETNIDQSQSVALTDGFSPSITTRNNAIYLRNTISIEVDKELENADVIDPDDY</sequence>